<feature type="transmembrane region" description="Helical" evidence="2">
    <location>
        <begin position="95"/>
        <end position="114"/>
    </location>
</feature>
<gene>
    <name evidence="4" type="ORF">MKK02DRAFT_40860</name>
</gene>
<keyword evidence="5" id="KW-1185">Reference proteome</keyword>
<organism evidence="4 5">
    <name type="scientific">Dioszegia hungarica</name>
    <dbReference type="NCBI Taxonomy" id="4972"/>
    <lineage>
        <taxon>Eukaryota</taxon>
        <taxon>Fungi</taxon>
        <taxon>Dikarya</taxon>
        <taxon>Basidiomycota</taxon>
        <taxon>Agaricomycotina</taxon>
        <taxon>Tremellomycetes</taxon>
        <taxon>Tremellales</taxon>
        <taxon>Bulleribasidiaceae</taxon>
        <taxon>Dioszegia</taxon>
    </lineage>
</organism>
<feature type="domain" description="DUF6534" evidence="3">
    <location>
        <begin position="177"/>
        <end position="260"/>
    </location>
</feature>
<comment type="caution">
    <text evidence="4">The sequence shown here is derived from an EMBL/GenBank/DDBJ whole genome shotgun (WGS) entry which is preliminary data.</text>
</comment>
<keyword evidence="2" id="KW-1133">Transmembrane helix</keyword>
<evidence type="ECO:0000313" key="5">
    <source>
        <dbReference type="Proteomes" id="UP001164286"/>
    </source>
</evidence>
<dbReference type="Proteomes" id="UP001164286">
    <property type="component" value="Unassembled WGS sequence"/>
</dbReference>
<dbReference type="EMBL" id="JAKWFO010000014">
    <property type="protein sequence ID" value="KAI9632555.1"/>
    <property type="molecule type" value="Genomic_DNA"/>
</dbReference>
<keyword evidence="2" id="KW-0812">Transmembrane</keyword>
<reference evidence="4" key="1">
    <citation type="journal article" date="2022" name="G3 (Bethesda)">
        <title>High quality genome of the basidiomycete yeast Dioszegia hungarica PDD-24b-2 isolated from cloud water.</title>
        <authorList>
            <person name="Jarrige D."/>
            <person name="Haridas S."/>
            <person name="Bleykasten-Grosshans C."/>
            <person name="Joly M."/>
            <person name="Nadalig T."/>
            <person name="Sancelme M."/>
            <person name="Vuilleumier S."/>
            <person name="Grigoriev I.V."/>
            <person name="Amato P."/>
            <person name="Bringel F."/>
        </authorList>
    </citation>
    <scope>NUCLEOTIDE SEQUENCE</scope>
    <source>
        <strain evidence="4">PDD-24b-2</strain>
    </source>
</reference>
<feature type="compositionally biased region" description="Polar residues" evidence="1">
    <location>
        <begin position="326"/>
        <end position="335"/>
    </location>
</feature>
<feature type="transmembrane region" description="Helical" evidence="2">
    <location>
        <begin position="212"/>
        <end position="232"/>
    </location>
</feature>
<evidence type="ECO:0000313" key="4">
    <source>
        <dbReference type="EMBL" id="KAI9632555.1"/>
    </source>
</evidence>
<dbReference type="AlphaFoldDB" id="A0AA38H2B9"/>
<dbReference type="Pfam" id="PF20152">
    <property type="entry name" value="DUF6534"/>
    <property type="match status" value="1"/>
</dbReference>
<dbReference type="RefSeq" id="XP_052942332.1">
    <property type="nucleotide sequence ID" value="XM_053091306.1"/>
</dbReference>
<proteinExistence type="predicted"/>
<dbReference type="InterPro" id="IPR045339">
    <property type="entry name" value="DUF6534"/>
</dbReference>
<feature type="transmembrane region" description="Helical" evidence="2">
    <location>
        <begin position="126"/>
        <end position="148"/>
    </location>
</feature>
<accession>A0AA38H2B9</accession>
<evidence type="ECO:0000256" key="2">
    <source>
        <dbReference type="SAM" id="Phobius"/>
    </source>
</evidence>
<evidence type="ECO:0000256" key="1">
    <source>
        <dbReference type="SAM" id="MobiDB-lite"/>
    </source>
</evidence>
<feature type="transmembrane region" description="Helical" evidence="2">
    <location>
        <begin position="168"/>
        <end position="191"/>
    </location>
</feature>
<name>A0AA38H2B9_9TREE</name>
<dbReference type="PANTHER" id="PTHR40465">
    <property type="entry name" value="CHROMOSOME 1, WHOLE GENOME SHOTGUN SEQUENCE"/>
    <property type="match status" value="1"/>
</dbReference>
<feature type="transmembrane region" description="Helical" evidence="2">
    <location>
        <begin position="61"/>
        <end position="83"/>
    </location>
</feature>
<protein>
    <recommendedName>
        <fullName evidence="3">DUF6534 domain-containing protein</fullName>
    </recommendedName>
</protein>
<dbReference type="PANTHER" id="PTHR40465:SF1">
    <property type="entry name" value="DUF6534 DOMAIN-CONTAINING PROTEIN"/>
    <property type="match status" value="1"/>
</dbReference>
<keyword evidence="2" id="KW-0472">Membrane</keyword>
<sequence>MSLAGASPAQLALAEAIAERYITSNRALRILPYYLDDALLGVVLCHSLSYLRFVRTDKKHIVVLVVLSVLTTLAASIDVMLWLTNIFVSQLWKCGLYMIIDAIGTALVQIFYVDRAYRLHRHWWPLAVLCPLVLGTIAAWATLVQFMGRLIAQGLDPTTMLTPAYMTVANATLSLIMVTDLAITAVVIYGLQKNKTGWKHTDSHLKGLVIKCFEAQIPALIIAILILVFWTIKIEIATCILMFHTKVYVAGLLVTLNFRSTPGATSIGQSYESNVISEGHVLSDISGKNINNSVLVQRDTETISHQAPPYYSKRHKVMDAEEGSSHSDQPSLRSHSTFHHPFAQHDPAGWESTVALQEPHRSRER</sequence>
<dbReference type="GeneID" id="77730511"/>
<evidence type="ECO:0000259" key="3">
    <source>
        <dbReference type="Pfam" id="PF20152"/>
    </source>
</evidence>
<feature type="region of interest" description="Disordered" evidence="1">
    <location>
        <begin position="317"/>
        <end position="365"/>
    </location>
</feature>